<dbReference type="AlphaFoldDB" id="A0A090QVB2"/>
<name>A0A090QVB2_9GAMM</name>
<evidence type="ECO:0000313" key="2">
    <source>
        <dbReference type="Proteomes" id="UP000029227"/>
    </source>
</evidence>
<reference evidence="1 2" key="1">
    <citation type="journal article" date="2014" name="Genome Announc.">
        <title>Draft Genome Sequences of Two Vibrionaceae Species, Vibrio ponticus C121 and Photobacterium aphoticum C119, Isolated as Coral Reef Microbiota.</title>
        <authorList>
            <person name="Al-saari N."/>
            <person name="Meirelles P.M."/>
            <person name="Mino S."/>
            <person name="Suda W."/>
            <person name="Oshima K."/>
            <person name="Hattori M."/>
            <person name="Ohkuma M."/>
            <person name="Thompson F.L."/>
            <person name="Gomez-Gil B."/>
            <person name="Sawabe T."/>
            <person name="Sawabe T."/>
        </authorList>
    </citation>
    <scope>NUCLEOTIDE SEQUENCE [LARGE SCALE GENOMIC DNA]</scope>
    <source>
        <strain evidence="1 2">JCM 19237</strain>
    </source>
</reference>
<comment type="caution">
    <text evidence="1">The sequence shown here is derived from an EMBL/GenBank/DDBJ whole genome shotgun (WGS) entry which is preliminary data.</text>
</comment>
<dbReference type="Proteomes" id="UP000029227">
    <property type="component" value="Unassembled WGS sequence"/>
</dbReference>
<organism evidence="1 2">
    <name type="scientific">Photobacterium aphoticum</name>
    <dbReference type="NCBI Taxonomy" id="754436"/>
    <lineage>
        <taxon>Bacteria</taxon>
        <taxon>Pseudomonadati</taxon>
        <taxon>Pseudomonadota</taxon>
        <taxon>Gammaproteobacteria</taxon>
        <taxon>Vibrionales</taxon>
        <taxon>Vibrionaceae</taxon>
        <taxon>Photobacterium</taxon>
    </lineage>
</organism>
<protein>
    <submittedName>
        <fullName evidence="1">Uncharacterized protein</fullName>
    </submittedName>
</protein>
<dbReference type="EMBL" id="BBMN01000010">
    <property type="protein sequence ID" value="GAL06203.1"/>
    <property type="molecule type" value="Genomic_DNA"/>
</dbReference>
<dbReference type="eggNOG" id="ENOG5031MIE">
    <property type="taxonomic scope" value="Bacteria"/>
</dbReference>
<proteinExistence type="predicted"/>
<sequence>MLLCLPTLPVWAATASAPVAFQTIPQVMVAFDDAQVYRKKAVTLGRLAHKAELGRVLPTYVAGSDGKPRLETENTISKDVVIARAPVPVSGAVYNEWLVPKTTWVDTYGELPMFDTFMPFKRIKTIKAIPITPEVLSLLGSEDGETAVIAVSWNAQGMKVYKDGYLTDAGYGIAPAEMQNSYEVVEE</sequence>
<evidence type="ECO:0000313" key="1">
    <source>
        <dbReference type="EMBL" id="GAL06203.1"/>
    </source>
</evidence>
<gene>
    <name evidence="1" type="ORF">JCM19237_1848</name>
</gene>
<accession>A0A090QVB2</accession>